<dbReference type="Gene3D" id="1.10.150.240">
    <property type="entry name" value="Putative phosphatase, domain 2"/>
    <property type="match status" value="1"/>
</dbReference>
<dbReference type="AlphaFoldDB" id="A0AB33JST2"/>
<dbReference type="GO" id="GO:0005829">
    <property type="term" value="C:cytosol"/>
    <property type="evidence" value="ECO:0007669"/>
    <property type="project" value="TreeGrafter"/>
</dbReference>
<dbReference type="Gene3D" id="3.40.50.1000">
    <property type="entry name" value="HAD superfamily/HAD-like"/>
    <property type="match status" value="1"/>
</dbReference>
<dbReference type="SFLD" id="SFLDS00003">
    <property type="entry name" value="Haloacid_Dehalogenase"/>
    <property type="match status" value="1"/>
</dbReference>
<name>A0AB33JST2_9ACTN</name>
<dbReference type="InterPro" id="IPR050155">
    <property type="entry name" value="HAD-like_hydrolase_sf"/>
</dbReference>
<dbReference type="EMBL" id="AP035881">
    <property type="protein sequence ID" value="BFP45080.1"/>
    <property type="molecule type" value="Genomic_DNA"/>
</dbReference>
<proteinExistence type="predicted"/>
<dbReference type="InterPro" id="IPR023198">
    <property type="entry name" value="PGP-like_dom2"/>
</dbReference>
<evidence type="ECO:0000313" key="1">
    <source>
        <dbReference type="EMBL" id="BFP45080.1"/>
    </source>
</evidence>
<dbReference type="GO" id="GO:0008967">
    <property type="term" value="F:phosphoglycolate phosphatase activity"/>
    <property type="evidence" value="ECO:0007669"/>
    <property type="project" value="TreeGrafter"/>
</dbReference>
<dbReference type="Pfam" id="PF12710">
    <property type="entry name" value="HAD"/>
    <property type="match status" value="1"/>
</dbReference>
<accession>A0AB33JST2</accession>
<dbReference type="PANTHER" id="PTHR43434:SF1">
    <property type="entry name" value="PHOSPHOGLYCOLATE PHOSPHATASE"/>
    <property type="match status" value="1"/>
</dbReference>
<dbReference type="GO" id="GO:0006281">
    <property type="term" value="P:DNA repair"/>
    <property type="evidence" value="ECO:0007669"/>
    <property type="project" value="TreeGrafter"/>
</dbReference>
<gene>
    <name evidence="1" type="ORF">KCMC57_14480</name>
</gene>
<dbReference type="InterPro" id="IPR023214">
    <property type="entry name" value="HAD_sf"/>
</dbReference>
<dbReference type="InterPro" id="IPR036412">
    <property type="entry name" value="HAD-like_sf"/>
</dbReference>
<dbReference type="PANTHER" id="PTHR43434">
    <property type="entry name" value="PHOSPHOGLYCOLATE PHOSPHATASE"/>
    <property type="match status" value="1"/>
</dbReference>
<reference evidence="1" key="1">
    <citation type="submission" date="2024-07" db="EMBL/GenBank/DDBJ databases">
        <title>Complete genome sequences of cellulolytic bacteria, Kitasatospora sp. CMC57 and Streptomyces sp. CMC78, isolated from Japanese agricultural soil.</title>
        <authorList>
            <person name="Hashimoto T."/>
            <person name="Ito M."/>
            <person name="Iwamoto M."/>
            <person name="Fukahori D."/>
            <person name="Shoda T."/>
            <person name="Sakoda M."/>
            <person name="Morohoshi T."/>
            <person name="Mitsuboshi M."/>
            <person name="Nishizawa T."/>
        </authorList>
    </citation>
    <scope>NUCLEOTIDE SEQUENCE</scope>
    <source>
        <strain evidence="1">CMC57</strain>
    </source>
</reference>
<protein>
    <submittedName>
        <fullName evidence="1">Haloacid dehalogenase-like hydrolase</fullName>
    </submittedName>
</protein>
<organism evidence="1">
    <name type="scientific">Kitasatospora sp. CMC57</name>
    <dbReference type="NCBI Taxonomy" id="3231513"/>
    <lineage>
        <taxon>Bacteria</taxon>
        <taxon>Bacillati</taxon>
        <taxon>Actinomycetota</taxon>
        <taxon>Actinomycetes</taxon>
        <taxon>Kitasatosporales</taxon>
        <taxon>Streptomycetaceae</taxon>
        <taxon>Kitasatospora</taxon>
    </lineage>
</organism>
<dbReference type="SFLD" id="SFLDG01129">
    <property type="entry name" value="C1.5:_HAD__Beta-PGM__Phosphata"/>
    <property type="match status" value="1"/>
</dbReference>
<dbReference type="SUPFAM" id="SSF56784">
    <property type="entry name" value="HAD-like"/>
    <property type="match status" value="1"/>
</dbReference>
<sequence length="248" mass="25970">MRDVSTELTVRQGTYAGGMHLIVLWDIDHTLIDNAGVSKEIYAAAFAALAGAAPTGAASTEGRTDRLIMREMFRRHGLPEPGWSDVESALAEAGAQRLGELRRRGTALPGVRDALKAVSEQDGWVSSVLTGNIAANARVKLAAFGLDPLLDLRVGAYGADAVDRPDLVGIARQRVHQLRGLPTDTPVVLVGDTPRDVEAALVAASGIIGVATGIHSRDELVSAGAPVVLPDLSDTAGLLRLLTSFAGR</sequence>
<keyword evidence="1" id="KW-0378">Hydrolase</keyword>